<protein>
    <submittedName>
        <fullName evidence="1">Uncharacterized protein</fullName>
    </submittedName>
</protein>
<sequence>MAFLISLPSVVYGQVAFDPVRIRDTNRMEGRRTETAYSGTPYWAASYSASKLTTAEAALFDAFNMDANDGGYIAGYDAHRPRPIAYQGSNPLSGVKAGGGAFNGDAVLQSITDRNTIVVSGLPAGFKLGPGDYVEVRKSTFVRSLHRITLAATASAAGVVTLKIRFGLDLQVFTLPCTVHLEKPSCIMEMDAGSFSLPKTWSNYNVQFTATELFLS</sequence>
<evidence type="ECO:0000313" key="1">
    <source>
        <dbReference type="EMBL" id="PJR13974.1"/>
    </source>
</evidence>
<accession>A0A2J0Z0H8</accession>
<dbReference type="EMBL" id="NJGD01000008">
    <property type="protein sequence ID" value="PJR13974.1"/>
    <property type="molecule type" value="Genomic_DNA"/>
</dbReference>
<comment type="caution">
    <text evidence="1">The sequence shown here is derived from an EMBL/GenBank/DDBJ whole genome shotgun (WGS) entry which is preliminary data.</text>
</comment>
<dbReference type="Proteomes" id="UP000231987">
    <property type="component" value="Unassembled WGS sequence"/>
</dbReference>
<gene>
    <name evidence="1" type="ORF">CEJ86_19740</name>
</gene>
<proteinExistence type="predicted"/>
<name>A0A2J0Z0H8_RHIML</name>
<reference evidence="1 2" key="1">
    <citation type="submission" date="2017-06" db="EMBL/GenBank/DDBJ databases">
        <title>Ensifer strains isolated from leguminous trees and herbs display diverse denitrification phenotypes with some acting as strong N2O sinks.</title>
        <authorList>
            <person name="Woliy K."/>
            <person name="Mania D."/>
            <person name="Bakken L.R."/>
            <person name="Frostegard A."/>
        </authorList>
    </citation>
    <scope>NUCLEOTIDE SEQUENCE [LARGE SCALE GENOMIC DNA]</scope>
    <source>
        <strain evidence="1 2">AC50a</strain>
    </source>
</reference>
<organism evidence="1 2">
    <name type="scientific">Rhizobium meliloti</name>
    <name type="common">Ensifer meliloti</name>
    <name type="synonym">Sinorhizobium meliloti</name>
    <dbReference type="NCBI Taxonomy" id="382"/>
    <lineage>
        <taxon>Bacteria</taxon>
        <taxon>Pseudomonadati</taxon>
        <taxon>Pseudomonadota</taxon>
        <taxon>Alphaproteobacteria</taxon>
        <taxon>Hyphomicrobiales</taxon>
        <taxon>Rhizobiaceae</taxon>
        <taxon>Sinorhizobium/Ensifer group</taxon>
        <taxon>Sinorhizobium</taxon>
    </lineage>
</organism>
<evidence type="ECO:0000313" key="2">
    <source>
        <dbReference type="Proteomes" id="UP000231987"/>
    </source>
</evidence>
<dbReference type="AlphaFoldDB" id="A0A2J0Z0H8"/>